<keyword evidence="4 6" id="KW-1133">Transmembrane helix</keyword>
<keyword evidence="3 6" id="KW-0812">Transmembrane</keyword>
<protein>
    <submittedName>
        <fullName evidence="7">Beta-methylgalactoside transporter</fullName>
    </submittedName>
</protein>
<organism evidence="7 8">
    <name type="scientific">Ventrimonas faecis</name>
    <dbReference type="NCBI Taxonomy" id="3133170"/>
    <lineage>
        <taxon>Bacteria</taxon>
        <taxon>Bacillati</taxon>
        <taxon>Bacillota</taxon>
        <taxon>Clostridia</taxon>
        <taxon>Lachnospirales</taxon>
        <taxon>Lachnospiraceae</taxon>
        <taxon>Ventrimonas</taxon>
    </lineage>
</organism>
<feature type="transmembrane region" description="Helical" evidence="6">
    <location>
        <begin position="225"/>
        <end position="244"/>
    </location>
</feature>
<keyword evidence="8" id="KW-1185">Reference proteome</keyword>
<dbReference type="CDD" id="cd06579">
    <property type="entry name" value="TM_PBP1_transp_AraH_like"/>
    <property type="match status" value="1"/>
</dbReference>
<evidence type="ECO:0000256" key="2">
    <source>
        <dbReference type="ARBA" id="ARBA00022475"/>
    </source>
</evidence>
<feature type="transmembrane region" description="Helical" evidence="6">
    <location>
        <begin position="133"/>
        <end position="152"/>
    </location>
</feature>
<feature type="transmembrane region" description="Helical" evidence="6">
    <location>
        <begin position="104"/>
        <end position="126"/>
    </location>
</feature>
<dbReference type="Proteomes" id="UP001437460">
    <property type="component" value="Unassembled WGS sequence"/>
</dbReference>
<accession>A0ABV1HI14</accession>
<feature type="transmembrane region" description="Helical" evidence="6">
    <location>
        <begin position="44"/>
        <end position="63"/>
    </location>
</feature>
<keyword evidence="2" id="KW-1003">Cell membrane</keyword>
<comment type="caution">
    <text evidence="7">The sequence shown here is derived from an EMBL/GenBank/DDBJ whole genome shotgun (WGS) entry which is preliminary data.</text>
</comment>
<feature type="transmembrane region" description="Helical" evidence="6">
    <location>
        <begin position="12"/>
        <end position="32"/>
    </location>
</feature>
<evidence type="ECO:0000313" key="8">
    <source>
        <dbReference type="Proteomes" id="UP001437460"/>
    </source>
</evidence>
<evidence type="ECO:0000256" key="4">
    <source>
        <dbReference type="ARBA" id="ARBA00022989"/>
    </source>
</evidence>
<reference evidence="7 8" key="1">
    <citation type="submission" date="2024-03" db="EMBL/GenBank/DDBJ databases">
        <title>Human intestinal bacterial collection.</title>
        <authorList>
            <person name="Pauvert C."/>
            <person name="Hitch T.C.A."/>
            <person name="Clavel T."/>
        </authorList>
    </citation>
    <scope>NUCLEOTIDE SEQUENCE [LARGE SCALE GENOMIC DNA]</scope>
    <source>
        <strain evidence="7 8">CLA-AP-H27</strain>
    </source>
</reference>
<evidence type="ECO:0000313" key="7">
    <source>
        <dbReference type="EMBL" id="MEQ2561949.1"/>
    </source>
</evidence>
<dbReference type="InterPro" id="IPR001851">
    <property type="entry name" value="ABC_transp_permease"/>
</dbReference>
<evidence type="ECO:0000256" key="1">
    <source>
        <dbReference type="ARBA" id="ARBA00004651"/>
    </source>
</evidence>
<dbReference type="RefSeq" id="WP_349228379.1">
    <property type="nucleotide sequence ID" value="NZ_JBBMFJ010000002.1"/>
</dbReference>
<evidence type="ECO:0000256" key="6">
    <source>
        <dbReference type="SAM" id="Phobius"/>
    </source>
</evidence>
<evidence type="ECO:0000256" key="5">
    <source>
        <dbReference type="ARBA" id="ARBA00023136"/>
    </source>
</evidence>
<evidence type="ECO:0000256" key="3">
    <source>
        <dbReference type="ARBA" id="ARBA00022692"/>
    </source>
</evidence>
<dbReference type="PANTHER" id="PTHR32196:SF18">
    <property type="entry name" value="GALACTOSE_METHYL GALACTOSIDE IMPORT PERMEASE PROTEIN MGLC"/>
    <property type="match status" value="1"/>
</dbReference>
<sequence>MNKKNIDIKKTLLDNGIIIVLLLLVLITGITKDNFFSWNNLSNISVNTAARVIIAFGVSGCLITKGTDLSAGRMVGLASCIAGTLLQTADYSGKFFPNLGDMPVFGVLALCILICCIFGLINGIVIAYLNVPAFIGTLGMQLAVYGICLVYTNATPLGGYRKAYTAIATGKLFGQIPYMFIIAFVIGLVMWFVFNYTRHGKYMYAIGGNEAAAEVSGVNVKKTKIIIYVTAAALYAIAGFLLGAKAGGASVNMGQGYELEAIAACTIGGVSVNGGIGRISGVVIGVLVFELLKSSMQFLGIQTNYQYIVQGIVIIVAIALDIRKYIAKK</sequence>
<name>A0ABV1HI14_9FIRM</name>
<feature type="transmembrane region" description="Helical" evidence="6">
    <location>
        <begin position="305"/>
        <end position="322"/>
    </location>
</feature>
<keyword evidence="5 6" id="KW-0472">Membrane</keyword>
<feature type="transmembrane region" description="Helical" evidence="6">
    <location>
        <begin position="75"/>
        <end position="92"/>
    </location>
</feature>
<gene>
    <name evidence="7" type="ORF">WMO41_01910</name>
</gene>
<dbReference type="Pfam" id="PF02653">
    <property type="entry name" value="BPD_transp_2"/>
    <property type="match status" value="1"/>
</dbReference>
<comment type="subcellular location">
    <subcellularLocation>
        <location evidence="1">Cell membrane</location>
        <topology evidence="1">Multi-pass membrane protein</topology>
    </subcellularLocation>
</comment>
<feature type="transmembrane region" description="Helical" evidence="6">
    <location>
        <begin position="172"/>
        <end position="194"/>
    </location>
</feature>
<dbReference type="EMBL" id="JBBMFJ010000002">
    <property type="protein sequence ID" value="MEQ2561949.1"/>
    <property type="molecule type" value="Genomic_DNA"/>
</dbReference>
<proteinExistence type="predicted"/>
<dbReference type="PANTHER" id="PTHR32196">
    <property type="entry name" value="ABC TRANSPORTER PERMEASE PROTEIN YPHD-RELATED-RELATED"/>
    <property type="match status" value="1"/>
</dbReference>